<dbReference type="InterPro" id="IPR001452">
    <property type="entry name" value="SH3_domain"/>
</dbReference>
<sequence length="370" mass="39411">MASPEGLQYRALYEYQKGREEDLALSPGDVLTVSRASLLAAPDYKDGDERSPQGWLHGLNERTKERGDFPGTYVEYLGPVRIAATAAKAKPRPLPPPPAGTPVPTGQPWGLPGQAEHSEQPTLPEQALTTVARLIEALEKQGLDSEVLYTSAPGALGDAELKQALLADPSAVDMDLYGAQTLAEALRWYLQELPAPLIPPAVCTDLLHMAQETPGLEECGQRARALLAPPALPQPHVLLLQDLAQHLGRLCQGSRKNRLSARLLGELFGELLLRPAPSSTEASPELCARILESLIVASEAADVPAAPVCRIKWHPKQGQSQNTAPSVVHPSPADGMGMATGALHVSLCLGKELAAWFPQGANEPTASPSL</sequence>
<feature type="region of interest" description="Disordered" evidence="4">
    <location>
        <begin position="43"/>
        <end position="63"/>
    </location>
</feature>
<evidence type="ECO:0000256" key="3">
    <source>
        <dbReference type="PROSITE-ProRule" id="PRU00192"/>
    </source>
</evidence>
<protein>
    <recommendedName>
        <fullName evidence="9">Phosphatidylinositol 3-kinase regulatory subunit alpha</fullName>
    </recommendedName>
</protein>
<dbReference type="InterPro" id="IPR008936">
    <property type="entry name" value="Rho_GTPase_activation_prot"/>
</dbReference>
<dbReference type="SMART" id="SM00326">
    <property type="entry name" value="SH3"/>
    <property type="match status" value="1"/>
</dbReference>
<reference evidence="7" key="1">
    <citation type="submission" date="2025-08" db="UniProtKB">
        <authorList>
            <consortium name="Ensembl"/>
        </authorList>
    </citation>
    <scope>IDENTIFICATION</scope>
</reference>
<dbReference type="InterPro" id="IPR036028">
    <property type="entry name" value="SH3-like_dom_sf"/>
</dbReference>
<keyword evidence="2" id="KW-0343">GTPase activation</keyword>
<dbReference type="Ensembl" id="ENSABRT00000027919.1">
    <property type="protein sequence ID" value="ENSABRP00000019819.1"/>
    <property type="gene ID" value="ENSABRG00000016940.1"/>
</dbReference>
<dbReference type="GeneTree" id="ENSGT00940000156259"/>
<dbReference type="PROSITE" id="PS50002">
    <property type="entry name" value="SH3"/>
    <property type="match status" value="1"/>
</dbReference>
<feature type="domain" description="SH3" evidence="5">
    <location>
        <begin position="4"/>
        <end position="79"/>
    </location>
</feature>
<organism evidence="7 8">
    <name type="scientific">Anser brachyrhynchus</name>
    <name type="common">Pink-footed goose</name>
    <dbReference type="NCBI Taxonomy" id="132585"/>
    <lineage>
        <taxon>Eukaryota</taxon>
        <taxon>Metazoa</taxon>
        <taxon>Chordata</taxon>
        <taxon>Craniata</taxon>
        <taxon>Vertebrata</taxon>
        <taxon>Euteleostomi</taxon>
        <taxon>Archelosauria</taxon>
        <taxon>Archosauria</taxon>
        <taxon>Dinosauria</taxon>
        <taxon>Saurischia</taxon>
        <taxon>Theropoda</taxon>
        <taxon>Coelurosauria</taxon>
        <taxon>Aves</taxon>
        <taxon>Neognathae</taxon>
        <taxon>Galloanserae</taxon>
        <taxon>Anseriformes</taxon>
        <taxon>Anatidae</taxon>
        <taxon>Anserinae</taxon>
        <taxon>Anser</taxon>
    </lineage>
</organism>
<evidence type="ECO:0000256" key="2">
    <source>
        <dbReference type="ARBA" id="ARBA00022468"/>
    </source>
</evidence>
<evidence type="ECO:0000313" key="7">
    <source>
        <dbReference type="Ensembl" id="ENSABRP00000019819.1"/>
    </source>
</evidence>
<evidence type="ECO:0000256" key="4">
    <source>
        <dbReference type="SAM" id="MobiDB-lite"/>
    </source>
</evidence>
<feature type="domain" description="Rho-GAP" evidence="6">
    <location>
        <begin position="121"/>
        <end position="302"/>
    </location>
</feature>
<dbReference type="AlphaFoldDB" id="A0A8B9CGK5"/>
<dbReference type="Proteomes" id="UP000694426">
    <property type="component" value="Unplaced"/>
</dbReference>
<dbReference type="PANTHER" id="PTHR46075:SF5">
    <property type="entry name" value="PHOSPHATIDYLINOSITOL 3-KINASE REGULATORY SUBUNIT ALPHA"/>
    <property type="match status" value="1"/>
</dbReference>
<keyword evidence="1 3" id="KW-0728">SH3 domain</keyword>
<dbReference type="PANTHER" id="PTHR46075">
    <property type="entry name" value="CHIMERIN FAMILY MEMBER"/>
    <property type="match status" value="1"/>
</dbReference>
<evidence type="ECO:0000259" key="5">
    <source>
        <dbReference type="PROSITE" id="PS50002"/>
    </source>
</evidence>
<dbReference type="PROSITE" id="PS50238">
    <property type="entry name" value="RHOGAP"/>
    <property type="match status" value="1"/>
</dbReference>
<dbReference type="Pfam" id="PF00620">
    <property type="entry name" value="RhoGAP"/>
    <property type="match status" value="1"/>
</dbReference>
<feature type="region of interest" description="Disordered" evidence="4">
    <location>
        <begin position="87"/>
        <end position="118"/>
    </location>
</feature>
<accession>A0A8B9CGK5</accession>
<dbReference type="InterPro" id="IPR051854">
    <property type="entry name" value="Rho-type_GAP"/>
</dbReference>
<keyword evidence="8" id="KW-1185">Reference proteome</keyword>
<reference evidence="7" key="2">
    <citation type="submission" date="2025-09" db="UniProtKB">
        <authorList>
            <consortium name="Ensembl"/>
        </authorList>
    </citation>
    <scope>IDENTIFICATION</scope>
</reference>
<dbReference type="SUPFAM" id="SSF50044">
    <property type="entry name" value="SH3-domain"/>
    <property type="match status" value="1"/>
</dbReference>
<dbReference type="InterPro" id="IPR000198">
    <property type="entry name" value="RhoGAP_dom"/>
</dbReference>
<evidence type="ECO:0000256" key="1">
    <source>
        <dbReference type="ARBA" id="ARBA00022443"/>
    </source>
</evidence>
<evidence type="ECO:0000259" key="6">
    <source>
        <dbReference type="PROSITE" id="PS50238"/>
    </source>
</evidence>
<proteinExistence type="predicted"/>
<dbReference type="SUPFAM" id="SSF48350">
    <property type="entry name" value="GTPase activation domain, GAP"/>
    <property type="match status" value="1"/>
</dbReference>
<dbReference type="SMART" id="SM00324">
    <property type="entry name" value="RhoGAP"/>
    <property type="match status" value="1"/>
</dbReference>
<dbReference type="Gene3D" id="1.10.555.10">
    <property type="entry name" value="Rho GTPase activation protein"/>
    <property type="match status" value="1"/>
</dbReference>
<evidence type="ECO:0000313" key="8">
    <source>
        <dbReference type="Proteomes" id="UP000694426"/>
    </source>
</evidence>
<dbReference type="GO" id="GO:0005096">
    <property type="term" value="F:GTPase activator activity"/>
    <property type="evidence" value="ECO:0007669"/>
    <property type="project" value="UniProtKB-KW"/>
</dbReference>
<evidence type="ECO:0008006" key="9">
    <source>
        <dbReference type="Google" id="ProtNLM"/>
    </source>
</evidence>
<feature type="compositionally biased region" description="Pro residues" evidence="4">
    <location>
        <begin position="92"/>
        <end position="101"/>
    </location>
</feature>
<name>A0A8B9CGK5_9AVES</name>
<dbReference type="Gene3D" id="2.30.30.40">
    <property type="entry name" value="SH3 Domains"/>
    <property type="match status" value="1"/>
</dbReference>
<dbReference type="GO" id="GO:0007165">
    <property type="term" value="P:signal transduction"/>
    <property type="evidence" value="ECO:0007669"/>
    <property type="project" value="InterPro"/>
</dbReference>
<dbReference type="FunFam" id="2.30.30.40:FF:000075">
    <property type="entry name" value="phosphatidylinositol 3-kinase regulatory subunit alpha"/>
    <property type="match status" value="1"/>
</dbReference>